<keyword evidence="4" id="KW-1185">Reference proteome</keyword>
<proteinExistence type="predicted"/>
<reference evidence="3 4" key="1">
    <citation type="submission" date="2019-03" db="EMBL/GenBank/DDBJ databases">
        <title>Draft genome sequences of novel Actinobacteria.</title>
        <authorList>
            <person name="Sahin N."/>
            <person name="Ay H."/>
            <person name="Saygin H."/>
        </authorList>
    </citation>
    <scope>NUCLEOTIDE SEQUENCE [LARGE SCALE GENOMIC DNA]</scope>
    <source>
        <strain evidence="3 4">DSM 41900</strain>
    </source>
</reference>
<feature type="domain" description="FPG-type" evidence="2">
    <location>
        <begin position="1"/>
        <end position="29"/>
    </location>
</feature>
<dbReference type="GO" id="GO:0003906">
    <property type="term" value="F:DNA-(apurinic or apyrimidinic site) endonuclease activity"/>
    <property type="evidence" value="ECO:0007669"/>
    <property type="project" value="InterPro"/>
</dbReference>
<feature type="non-terminal residue" evidence="3">
    <location>
        <position position="1"/>
    </location>
</feature>
<dbReference type="RefSeq" id="WP_279571304.1">
    <property type="nucleotide sequence ID" value="NZ_SMKI01000465.1"/>
</dbReference>
<dbReference type="Proteomes" id="UP000295345">
    <property type="component" value="Unassembled WGS sequence"/>
</dbReference>
<evidence type="ECO:0000313" key="3">
    <source>
        <dbReference type="EMBL" id="TDC65982.1"/>
    </source>
</evidence>
<sequence>APTCPRCDTPLAHGRVAGRTTVWCPHCQPG</sequence>
<dbReference type="GO" id="GO:0016799">
    <property type="term" value="F:hydrolase activity, hydrolyzing N-glycosyl compounds"/>
    <property type="evidence" value="ECO:0007669"/>
    <property type="project" value="InterPro"/>
</dbReference>
<comment type="caution">
    <text evidence="3">The sequence shown here is derived from an EMBL/GenBank/DDBJ whole genome shotgun (WGS) entry which is preliminary data.</text>
</comment>
<accession>A0A4R4SUI6</accession>
<keyword evidence="1" id="KW-0862">Zinc</keyword>
<dbReference type="Gene3D" id="1.10.8.50">
    <property type="match status" value="1"/>
</dbReference>
<gene>
    <name evidence="3" type="ORF">E1283_30155</name>
</gene>
<dbReference type="SUPFAM" id="SSF57716">
    <property type="entry name" value="Glucocorticoid receptor-like (DNA-binding domain)"/>
    <property type="match status" value="1"/>
</dbReference>
<dbReference type="InterPro" id="IPR000214">
    <property type="entry name" value="Znf_DNA_glyclase/AP_lyase"/>
</dbReference>
<dbReference type="GO" id="GO:0008270">
    <property type="term" value="F:zinc ion binding"/>
    <property type="evidence" value="ECO:0007669"/>
    <property type="project" value="UniProtKB-KW"/>
</dbReference>
<dbReference type="EMBL" id="SMKI01000465">
    <property type="protein sequence ID" value="TDC65982.1"/>
    <property type="molecule type" value="Genomic_DNA"/>
</dbReference>
<organism evidence="3 4">
    <name type="scientific">Streptomyces hainanensis</name>
    <dbReference type="NCBI Taxonomy" id="402648"/>
    <lineage>
        <taxon>Bacteria</taxon>
        <taxon>Bacillati</taxon>
        <taxon>Actinomycetota</taxon>
        <taxon>Actinomycetes</taxon>
        <taxon>Kitasatosporales</taxon>
        <taxon>Streptomycetaceae</taxon>
        <taxon>Streptomyces</taxon>
    </lineage>
</organism>
<dbReference type="AlphaFoldDB" id="A0A4R4SUI6"/>
<name>A0A4R4SUI6_9ACTN</name>
<evidence type="ECO:0000256" key="1">
    <source>
        <dbReference type="PROSITE-ProRule" id="PRU00391"/>
    </source>
</evidence>
<keyword evidence="1" id="KW-0863">Zinc-finger</keyword>
<evidence type="ECO:0000313" key="4">
    <source>
        <dbReference type="Proteomes" id="UP000295345"/>
    </source>
</evidence>
<keyword evidence="1" id="KW-0479">Metal-binding</keyword>
<dbReference type="Pfam" id="PF06827">
    <property type="entry name" value="zf-FPG_IleRS"/>
    <property type="match status" value="1"/>
</dbReference>
<evidence type="ECO:0000259" key="2">
    <source>
        <dbReference type="PROSITE" id="PS51066"/>
    </source>
</evidence>
<dbReference type="PROSITE" id="PS51066">
    <property type="entry name" value="ZF_FPG_2"/>
    <property type="match status" value="1"/>
</dbReference>
<dbReference type="InterPro" id="IPR010663">
    <property type="entry name" value="Znf_FPG/IleRS"/>
</dbReference>
<protein>
    <submittedName>
        <fullName evidence="3">Fpg/Nei family DNA glycosylase</fullName>
    </submittedName>
</protein>
<dbReference type="GO" id="GO:0006284">
    <property type="term" value="P:base-excision repair"/>
    <property type="evidence" value="ECO:0007669"/>
    <property type="project" value="InterPro"/>
</dbReference>